<accession>A0AAJ0XBL6</accession>
<evidence type="ECO:0000313" key="3">
    <source>
        <dbReference type="Proteomes" id="UP001296776"/>
    </source>
</evidence>
<evidence type="ECO:0000313" key="2">
    <source>
        <dbReference type="EMBL" id="MBK1707014.1"/>
    </source>
</evidence>
<organism evidence="2 3">
    <name type="scientific">Halochromatium glycolicum</name>
    <dbReference type="NCBI Taxonomy" id="85075"/>
    <lineage>
        <taxon>Bacteria</taxon>
        <taxon>Pseudomonadati</taxon>
        <taxon>Pseudomonadota</taxon>
        <taxon>Gammaproteobacteria</taxon>
        <taxon>Chromatiales</taxon>
        <taxon>Chromatiaceae</taxon>
        <taxon>Halochromatium</taxon>
    </lineage>
</organism>
<comment type="caution">
    <text evidence="2">The sequence shown here is derived from an EMBL/GenBank/DDBJ whole genome shotgun (WGS) entry which is preliminary data.</text>
</comment>
<dbReference type="InterPro" id="IPR012938">
    <property type="entry name" value="Glc/Sorbosone_DH"/>
</dbReference>
<gene>
    <name evidence="2" type="ORF">CKO40_21375</name>
</gene>
<dbReference type="InterPro" id="IPR011041">
    <property type="entry name" value="Quinoprot_gluc/sorb_DH_b-prop"/>
</dbReference>
<dbReference type="SUPFAM" id="SSF50952">
    <property type="entry name" value="Soluble quinoprotein glucose dehydrogenase"/>
    <property type="match status" value="1"/>
</dbReference>
<proteinExistence type="predicted"/>
<dbReference type="EMBL" id="NRSJ01000060">
    <property type="protein sequence ID" value="MBK1707014.1"/>
    <property type="molecule type" value="Genomic_DNA"/>
</dbReference>
<feature type="domain" description="Glucose/Sorbosone dehydrogenase" evidence="1">
    <location>
        <begin position="50"/>
        <end position="390"/>
    </location>
</feature>
<sequence length="399" mass="43223">MHPVRGYLLAAWLLALVPVLGCSEPSGPVEPTGDVPEAEGWRMETIVSGLRHPWGIAWLPDGAALVTERPGRLRLIDDVFGEARLDPTPIGGIPEVCTCGQGGLLDIALHPDFDANQLVYLTFAEGTKEANRTALARGRLDREAMRLRDLEVIYRNPDSKSGGQHFGSRLLWLPDGTLLMSIGDGGNPPIAFDGENIRQQAQNPGTVFGSVVRLNGDGTSPADNPFVDQEGARPELYSIGHRNIQGMTLDPTTGRVWANEHGSRGGDEINRIEAGNNYGWPEVTYSMEYWGPRISEKTQAPGVTQPKVVWTPSIAPSGMAFYTGTDFPAWRGDLISGALAFKQLRRSMLDGARVVDEEKLSIGQRVRAVLQGPDGGLYILTDEPDGTLVRIVPTDARAG</sequence>
<protein>
    <recommendedName>
        <fullName evidence="1">Glucose/Sorbosone dehydrogenase domain-containing protein</fullName>
    </recommendedName>
</protein>
<dbReference type="AlphaFoldDB" id="A0AAJ0XBL6"/>
<reference evidence="2" key="1">
    <citation type="submission" date="2017-08" db="EMBL/GenBank/DDBJ databases">
        <authorList>
            <person name="Imhoff J.F."/>
            <person name="Rahn T."/>
            <person name="Kuenzel S."/>
            <person name="Neulinger S.C."/>
        </authorList>
    </citation>
    <scope>NUCLEOTIDE SEQUENCE</scope>
    <source>
        <strain evidence="2">DSM 11080</strain>
    </source>
</reference>
<dbReference type="Pfam" id="PF07995">
    <property type="entry name" value="GSDH"/>
    <property type="match status" value="1"/>
</dbReference>
<dbReference type="PANTHER" id="PTHR19328">
    <property type="entry name" value="HEDGEHOG-INTERACTING PROTEIN"/>
    <property type="match status" value="1"/>
</dbReference>
<dbReference type="Proteomes" id="UP001296776">
    <property type="component" value="Unassembled WGS sequence"/>
</dbReference>
<name>A0AAJ0XBL6_9GAMM</name>
<dbReference type="Gene3D" id="2.120.10.30">
    <property type="entry name" value="TolB, C-terminal domain"/>
    <property type="match status" value="1"/>
</dbReference>
<keyword evidence="3" id="KW-1185">Reference proteome</keyword>
<dbReference type="InterPro" id="IPR011042">
    <property type="entry name" value="6-blade_b-propeller_TolB-like"/>
</dbReference>
<evidence type="ECO:0000259" key="1">
    <source>
        <dbReference type="Pfam" id="PF07995"/>
    </source>
</evidence>
<reference evidence="2" key="2">
    <citation type="journal article" date="2020" name="Microorganisms">
        <title>Osmotic Adaptation and Compatible Solute Biosynthesis of Phototrophic Bacteria as Revealed from Genome Analyses.</title>
        <authorList>
            <person name="Imhoff J.F."/>
            <person name="Rahn T."/>
            <person name="Kunzel S."/>
            <person name="Keller A."/>
            <person name="Neulinger S.C."/>
        </authorList>
    </citation>
    <scope>NUCLEOTIDE SEQUENCE</scope>
    <source>
        <strain evidence="2">DSM 11080</strain>
    </source>
</reference>
<dbReference type="PANTHER" id="PTHR19328:SF75">
    <property type="entry name" value="ALDOSE SUGAR DEHYDROGENASE YLII"/>
    <property type="match status" value="1"/>
</dbReference>